<keyword evidence="11" id="KW-1185">Reference proteome</keyword>
<feature type="region of interest" description="Disordered" evidence="8">
    <location>
        <begin position="303"/>
        <end position="345"/>
    </location>
</feature>
<dbReference type="AlphaFoldDB" id="A0A1W0XFU7"/>
<dbReference type="PANTHER" id="PTHR22930:SF269">
    <property type="entry name" value="NUCLEASE HARBI1-LIKE PROTEIN"/>
    <property type="match status" value="1"/>
</dbReference>
<evidence type="ECO:0000256" key="7">
    <source>
        <dbReference type="ARBA" id="ARBA00023242"/>
    </source>
</evidence>
<evidence type="ECO:0000313" key="10">
    <source>
        <dbReference type="EMBL" id="OQV26242.1"/>
    </source>
</evidence>
<evidence type="ECO:0000256" key="5">
    <source>
        <dbReference type="ARBA" id="ARBA00022723"/>
    </source>
</evidence>
<comment type="similarity">
    <text evidence="3">Belongs to the HARBI1 family.</text>
</comment>
<comment type="subcellular location">
    <subcellularLocation>
        <location evidence="2">Nucleus</location>
    </subcellularLocation>
</comment>
<organism evidence="10 11">
    <name type="scientific">Hypsibius exemplaris</name>
    <name type="common">Freshwater tardigrade</name>
    <dbReference type="NCBI Taxonomy" id="2072580"/>
    <lineage>
        <taxon>Eukaryota</taxon>
        <taxon>Metazoa</taxon>
        <taxon>Ecdysozoa</taxon>
        <taxon>Tardigrada</taxon>
        <taxon>Eutardigrada</taxon>
        <taxon>Parachela</taxon>
        <taxon>Hypsibioidea</taxon>
        <taxon>Hypsibiidae</taxon>
        <taxon>Hypsibius</taxon>
    </lineage>
</organism>
<dbReference type="Pfam" id="PF13359">
    <property type="entry name" value="DDE_Tnp_4"/>
    <property type="match status" value="1"/>
</dbReference>
<evidence type="ECO:0000259" key="9">
    <source>
        <dbReference type="Pfam" id="PF13359"/>
    </source>
</evidence>
<evidence type="ECO:0000256" key="1">
    <source>
        <dbReference type="ARBA" id="ARBA00001968"/>
    </source>
</evidence>
<evidence type="ECO:0000256" key="8">
    <source>
        <dbReference type="SAM" id="MobiDB-lite"/>
    </source>
</evidence>
<dbReference type="GO" id="GO:0004518">
    <property type="term" value="F:nuclease activity"/>
    <property type="evidence" value="ECO:0007669"/>
    <property type="project" value="UniProtKB-KW"/>
</dbReference>
<keyword evidence="7" id="KW-0539">Nucleus</keyword>
<evidence type="ECO:0000256" key="3">
    <source>
        <dbReference type="ARBA" id="ARBA00006958"/>
    </source>
</evidence>
<evidence type="ECO:0000256" key="6">
    <source>
        <dbReference type="ARBA" id="ARBA00022801"/>
    </source>
</evidence>
<keyword evidence="6" id="KW-0378">Hydrolase</keyword>
<dbReference type="GO" id="GO:0016787">
    <property type="term" value="F:hydrolase activity"/>
    <property type="evidence" value="ECO:0007669"/>
    <property type="project" value="UniProtKB-KW"/>
</dbReference>
<keyword evidence="4" id="KW-0540">Nuclease</keyword>
<evidence type="ECO:0000256" key="4">
    <source>
        <dbReference type="ARBA" id="ARBA00022722"/>
    </source>
</evidence>
<gene>
    <name evidence="10" type="ORF">BV898_00360</name>
</gene>
<dbReference type="PANTHER" id="PTHR22930">
    <property type="match status" value="1"/>
</dbReference>
<evidence type="ECO:0000256" key="2">
    <source>
        <dbReference type="ARBA" id="ARBA00004123"/>
    </source>
</evidence>
<sequence length="393" mass="44839">MRDSDPETHFRYFRMDKQAFDLLLSKVKHHLESSPNHRYKITSGERSAVTLKILATGDSHSTVAASFRLGRSTVNKIVHRTTRAIWDCLNEEYVPAPTPEMWERNAREFGEIWQFPNCIGAIDGKHVTITTPDNQGSQYYNYKGHHSVVLMAIVDARYRFSAIDVGGYGRQSNGGTFGAWKMKDDLEKSALGIPEPKVLSNSDMSLPHVFVADAAFPLKENIMCPYPGENLSKEKRIFNYRLSRARRIVKNAFGILAMRWRIFLRCIEYQPDKVDHIILACVALHNFLCTFTTATRQYAPQHNMETDNQNGAWRGDPSVDKLLNAKDPPVRTRKPPRKAAETARDNFRDYFSSNGSVPWQEKMVYGKKIIVSESNSSDDADADDIRAWYNGHN</sequence>
<evidence type="ECO:0000313" key="11">
    <source>
        <dbReference type="Proteomes" id="UP000192578"/>
    </source>
</evidence>
<name>A0A1W0XFU7_HYPEX</name>
<accession>A0A1W0XFU7</accession>
<dbReference type="GO" id="GO:0046872">
    <property type="term" value="F:metal ion binding"/>
    <property type="evidence" value="ECO:0007669"/>
    <property type="project" value="UniProtKB-KW"/>
</dbReference>
<dbReference type="Proteomes" id="UP000192578">
    <property type="component" value="Unassembled WGS sequence"/>
</dbReference>
<keyword evidence="5" id="KW-0479">Metal-binding</keyword>
<dbReference type="InterPro" id="IPR045249">
    <property type="entry name" value="HARBI1-like"/>
</dbReference>
<dbReference type="OrthoDB" id="10061326at2759"/>
<dbReference type="GO" id="GO:0005634">
    <property type="term" value="C:nucleus"/>
    <property type="evidence" value="ECO:0007669"/>
    <property type="project" value="UniProtKB-SubCell"/>
</dbReference>
<reference evidence="11" key="1">
    <citation type="submission" date="2017-01" db="EMBL/GenBank/DDBJ databases">
        <title>Comparative genomics of anhydrobiosis in the tardigrade Hypsibius dujardini.</title>
        <authorList>
            <person name="Yoshida Y."/>
            <person name="Koutsovoulos G."/>
            <person name="Laetsch D."/>
            <person name="Stevens L."/>
            <person name="Kumar S."/>
            <person name="Horikawa D."/>
            <person name="Ishino K."/>
            <person name="Komine S."/>
            <person name="Tomita M."/>
            <person name="Blaxter M."/>
            <person name="Arakawa K."/>
        </authorList>
    </citation>
    <scope>NUCLEOTIDE SEQUENCE [LARGE SCALE GENOMIC DNA]</scope>
    <source>
        <strain evidence="11">Z151</strain>
    </source>
</reference>
<comment type="cofactor">
    <cofactor evidence="1">
        <name>a divalent metal cation</name>
        <dbReference type="ChEBI" id="CHEBI:60240"/>
    </cofactor>
</comment>
<comment type="caution">
    <text evidence="10">The sequence shown here is derived from an EMBL/GenBank/DDBJ whole genome shotgun (WGS) entry which is preliminary data.</text>
</comment>
<feature type="domain" description="DDE Tnp4" evidence="9">
    <location>
        <begin position="122"/>
        <end position="286"/>
    </location>
</feature>
<proteinExistence type="inferred from homology"/>
<dbReference type="InterPro" id="IPR027806">
    <property type="entry name" value="HARBI1_dom"/>
</dbReference>
<protein>
    <recommendedName>
        <fullName evidence="9">DDE Tnp4 domain-containing protein</fullName>
    </recommendedName>
</protein>
<dbReference type="EMBL" id="MTYJ01000001">
    <property type="protein sequence ID" value="OQV26242.1"/>
    <property type="molecule type" value="Genomic_DNA"/>
</dbReference>